<dbReference type="Pfam" id="PF04950">
    <property type="entry name" value="RIBIOP_C"/>
    <property type="match status" value="1"/>
</dbReference>
<comment type="caution">
    <text evidence="13">The sequence shown here is derived from an EMBL/GenBank/DDBJ whole genome shotgun (WGS) entry which is preliminary data.</text>
</comment>
<dbReference type="PANTHER" id="PTHR12858">
    <property type="entry name" value="RIBOSOME BIOGENESIS PROTEIN"/>
    <property type="match status" value="1"/>
</dbReference>
<comment type="similarity">
    <text evidence="10">Belongs to the TRAFAC class translation factor GTPase superfamily. Bms1-like GTPase family. BMS1 subfamily.</text>
</comment>
<evidence type="ECO:0000256" key="10">
    <source>
        <dbReference type="ARBA" id="ARBA00061391"/>
    </source>
</evidence>
<feature type="region of interest" description="Disordered" evidence="11">
    <location>
        <begin position="1122"/>
        <end position="1178"/>
    </location>
</feature>
<dbReference type="SUPFAM" id="SSF52540">
    <property type="entry name" value="P-loop containing nucleoside triphosphate hydrolases"/>
    <property type="match status" value="1"/>
</dbReference>
<sequence length="1178" mass="132010">MEAPSQKGHNKTKAGRGSKEKKKSKLSASKGEQVKRHNVKAFGVANTVRTKRNIQRNLDKTHQKEYAPSENDRRVNEQGVEGSEGTRPAHVRAPPVTVVVMGPPKCGKSTLIRSLVKVYTNHNLTEIVGPITVVAAKTRRITFVECPNTTTAMLDCAKVADLVLLCVDAKFGFEMETFEFLNILQTHGFPKVMGVLTHLDEFKTAKALRASKKMIKHRFWTEIYQGAKIFHFNGIVNNKYLKNECKQLTLYINRVKFRPLQWRNTHPYVIIDRHEDITVPLSPGSPDSGERTVTFYGYVRGTNLRPNQKVHLIGAGDFPIAEVSSLPDPCPFPSKSKEQSLSRKDTLLYAPLSNVGNVMVDADAVYVEVGKGNFTKRENILPADRERKGEDGGEEEGEEGGWEEGEYGKDTPAGMLKSLQDVKATIGEKMKESKLRIFKRGKAIRAGSDSESSDEDEEEEEETRSESDDDEDGSEDYGDDDDGGYGGRNDWKREAARNATTNFLERKSDNVNLQELVYGGLGEEEGAGSSGSDGGGEELLGGDGSSDSDDDDFFKIKKTDEKRNGLLDESDSSGAEDGEGGEGRRERRYKMQDSSKAGLGSGGWGVDEWMEEDGEKIETLRDKFVTGKWDGEDGNKEPEGNPQGGGEDSDGSVYDDFEDFETGEKVIVGRGGGEDGGYGDSDGDGEGGGGGEGGVGDLDDLDDVDTSNMTDDELREHNRLKKERSKADFNKVYDGEKKDAAMEVDAGEDEENEYLEVLKREKEEKMLRNATEFGGEGERSRVKHEGYRQGMYVRVKLEKVPVELLRNFDPTRPFVLGGLLPNECGMGLVRCRFKKHRWHQKILKCNDPLIFSVGWRRFQSCPLLSTEDQNDRHRYLKYTPEHMHCFATFYGPLVPPNTGLVAFKDIKLRMKGFRIAATGNVLEGDQSFEVVKKLKLVGTPGKIYKNTAFVKDMFNSDMEASRFEGGTVKTVSGIRGQIKKANGANGEVRCTFEDKVLASDIVFCRTWMPVEAKRYYNPVTDVLDGGEGEWRGMKGRAELMIEKGKPIEVKGDSVYKPIVRKERKFNGLKIPKALEEALPYKSKQKNIKQKKGGYATKRAVVLEKDEVKKNTFLQSLTTVMRDKKKIRKKANEERMDKKRKEWALDEDGRAEGKKRERKKQHREKGKEEKRSEMKRIKS</sequence>
<dbReference type="GO" id="GO:0032040">
    <property type="term" value="C:small-subunit processome"/>
    <property type="evidence" value="ECO:0007669"/>
    <property type="project" value="UniProtKB-ARBA"/>
</dbReference>
<feature type="compositionally biased region" description="Basic and acidic residues" evidence="11">
    <location>
        <begin position="581"/>
        <end position="593"/>
    </location>
</feature>
<feature type="compositionally biased region" description="Acidic residues" evidence="11">
    <location>
        <begin position="568"/>
        <end position="580"/>
    </location>
</feature>
<evidence type="ECO:0000256" key="6">
    <source>
        <dbReference type="ARBA" id="ARBA00022840"/>
    </source>
</evidence>
<feature type="compositionally biased region" description="Basic and acidic residues" evidence="11">
    <location>
        <begin position="57"/>
        <end position="76"/>
    </location>
</feature>
<feature type="compositionally biased region" description="Gly residues" evidence="11">
    <location>
        <begin position="528"/>
        <end position="544"/>
    </location>
</feature>
<dbReference type="Gene3D" id="3.40.50.300">
    <property type="entry name" value="P-loop containing nucleotide triphosphate hydrolases"/>
    <property type="match status" value="1"/>
</dbReference>
<evidence type="ECO:0000259" key="12">
    <source>
        <dbReference type="PROSITE" id="PS51714"/>
    </source>
</evidence>
<accession>A0A9W7F6T1</accession>
<organism evidence="13 14">
    <name type="scientific">Triparma retinervis</name>
    <dbReference type="NCBI Taxonomy" id="2557542"/>
    <lineage>
        <taxon>Eukaryota</taxon>
        <taxon>Sar</taxon>
        <taxon>Stramenopiles</taxon>
        <taxon>Ochrophyta</taxon>
        <taxon>Bolidophyceae</taxon>
        <taxon>Parmales</taxon>
        <taxon>Triparmaceae</taxon>
        <taxon>Triparma</taxon>
    </lineage>
</organism>
<feature type="compositionally biased region" description="Gly residues" evidence="11">
    <location>
        <begin position="669"/>
        <end position="696"/>
    </location>
</feature>
<reference evidence="13" key="1">
    <citation type="submission" date="2022-07" db="EMBL/GenBank/DDBJ databases">
        <title>Genome analysis of Parmales, a sister group of diatoms, reveals the evolutionary specialization of diatoms from phago-mixotrophs to photoautotrophs.</title>
        <authorList>
            <person name="Ban H."/>
            <person name="Sato S."/>
            <person name="Yoshikawa S."/>
            <person name="Kazumasa Y."/>
            <person name="Nakamura Y."/>
            <person name="Ichinomiya M."/>
            <person name="Saitoh K."/>
            <person name="Sato N."/>
            <person name="Blanc-Mathieu R."/>
            <person name="Endo H."/>
            <person name="Kuwata A."/>
            <person name="Ogata H."/>
        </authorList>
    </citation>
    <scope>NUCLEOTIDE SEQUENCE</scope>
</reference>
<dbReference type="Pfam" id="PF08142">
    <property type="entry name" value="AARP2CN"/>
    <property type="match status" value="1"/>
</dbReference>
<dbReference type="FunFam" id="3.40.50.300:FF:000105">
    <property type="entry name" value="BMS1 ribosome biogenesis factor"/>
    <property type="match status" value="1"/>
</dbReference>
<feature type="region of interest" description="Disordered" evidence="11">
    <location>
        <begin position="1"/>
        <end position="91"/>
    </location>
</feature>
<dbReference type="SMART" id="SM01362">
    <property type="entry name" value="DUF663"/>
    <property type="match status" value="1"/>
</dbReference>
<feature type="compositionally biased region" description="Acidic residues" evidence="11">
    <location>
        <begin position="451"/>
        <end position="483"/>
    </location>
</feature>
<feature type="compositionally biased region" description="Basic and acidic residues" evidence="11">
    <location>
        <begin position="553"/>
        <end position="566"/>
    </location>
</feature>
<dbReference type="Proteomes" id="UP001165082">
    <property type="component" value="Unassembled WGS sequence"/>
</dbReference>
<dbReference type="GO" id="GO:0000462">
    <property type="term" value="P:maturation of SSU-rRNA from tricistronic rRNA transcript (SSU-rRNA, 5.8S rRNA, LSU-rRNA)"/>
    <property type="evidence" value="ECO:0007669"/>
    <property type="project" value="TreeGrafter"/>
</dbReference>
<dbReference type="AlphaFoldDB" id="A0A9W7F6T1"/>
<feature type="compositionally biased region" description="Basic residues" evidence="11">
    <location>
        <begin position="8"/>
        <end position="25"/>
    </location>
</feature>
<evidence type="ECO:0000256" key="8">
    <source>
        <dbReference type="ARBA" id="ARBA00023242"/>
    </source>
</evidence>
<dbReference type="GO" id="GO:0003924">
    <property type="term" value="F:GTPase activity"/>
    <property type="evidence" value="ECO:0007669"/>
    <property type="project" value="TreeGrafter"/>
</dbReference>
<feature type="domain" description="Bms1-type G" evidence="12">
    <location>
        <begin position="93"/>
        <end position="258"/>
    </location>
</feature>
<protein>
    <recommendedName>
        <fullName evidence="12">Bms1-type G domain-containing protein</fullName>
    </recommendedName>
</protein>
<keyword evidence="7" id="KW-0342">GTP-binding</keyword>
<evidence type="ECO:0000256" key="7">
    <source>
        <dbReference type="ARBA" id="ARBA00023134"/>
    </source>
</evidence>
<feature type="compositionally biased region" description="Basic and acidic residues" evidence="11">
    <location>
        <begin position="616"/>
        <end position="639"/>
    </location>
</feature>
<feature type="region of interest" description="Disordered" evidence="11">
    <location>
        <begin position="380"/>
        <end position="414"/>
    </location>
</feature>
<name>A0A9W7F6T1_9STRA</name>
<dbReference type="EMBL" id="BRXZ01000008">
    <property type="protein sequence ID" value="GMI02914.1"/>
    <property type="molecule type" value="Genomic_DNA"/>
</dbReference>
<evidence type="ECO:0000256" key="5">
    <source>
        <dbReference type="ARBA" id="ARBA00022801"/>
    </source>
</evidence>
<keyword evidence="3" id="KW-0597">Phosphoprotein</keyword>
<evidence type="ECO:0000256" key="11">
    <source>
        <dbReference type="SAM" id="MobiDB-lite"/>
    </source>
</evidence>
<dbReference type="SMART" id="SM00785">
    <property type="entry name" value="AARP2CN"/>
    <property type="match status" value="1"/>
</dbReference>
<comment type="catalytic activity">
    <reaction evidence="9">
        <text>GTP + H2O = GDP + phosphate + H(+)</text>
        <dbReference type="Rhea" id="RHEA:19669"/>
        <dbReference type="ChEBI" id="CHEBI:15377"/>
        <dbReference type="ChEBI" id="CHEBI:15378"/>
        <dbReference type="ChEBI" id="CHEBI:37565"/>
        <dbReference type="ChEBI" id="CHEBI:43474"/>
        <dbReference type="ChEBI" id="CHEBI:58189"/>
    </reaction>
    <physiologicalReaction direction="left-to-right" evidence="9">
        <dbReference type="Rhea" id="RHEA:19670"/>
    </physiologicalReaction>
</comment>
<feature type="compositionally biased region" description="Acidic residues" evidence="11">
    <location>
        <begin position="647"/>
        <end position="661"/>
    </location>
</feature>
<keyword evidence="14" id="KW-1185">Reference proteome</keyword>
<keyword evidence="4" id="KW-0547">Nucleotide-binding</keyword>
<feature type="compositionally biased region" description="Acidic residues" evidence="11">
    <location>
        <begin position="392"/>
        <end position="405"/>
    </location>
</feature>
<feature type="compositionally biased region" description="Basic and acidic residues" evidence="11">
    <location>
        <begin position="1129"/>
        <end position="1154"/>
    </location>
</feature>
<evidence type="ECO:0000256" key="3">
    <source>
        <dbReference type="ARBA" id="ARBA00022553"/>
    </source>
</evidence>
<dbReference type="PANTHER" id="PTHR12858:SF2">
    <property type="entry name" value="RIBOSOME BIOGENESIS PROTEIN BMS1 HOMOLOG"/>
    <property type="match status" value="1"/>
</dbReference>
<feature type="compositionally biased region" description="Acidic residues" evidence="11">
    <location>
        <begin position="697"/>
        <end position="711"/>
    </location>
</feature>
<feature type="compositionally biased region" description="Basic and acidic residues" evidence="11">
    <location>
        <begin position="380"/>
        <end position="391"/>
    </location>
</feature>
<dbReference type="GO" id="GO:0005525">
    <property type="term" value="F:GTP binding"/>
    <property type="evidence" value="ECO:0007669"/>
    <property type="project" value="UniProtKB-KW"/>
</dbReference>
<feature type="region of interest" description="Disordered" evidence="11">
    <location>
        <begin position="441"/>
        <end position="722"/>
    </location>
</feature>
<evidence type="ECO:0000313" key="14">
    <source>
        <dbReference type="Proteomes" id="UP001165082"/>
    </source>
</evidence>
<dbReference type="InterPro" id="IPR027417">
    <property type="entry name" value="P-loop_NTPase"/>
</dbReference>
<comment type="subcellular location">
    <subcellularLocation>
        <location evidence="1">Nucleus</location>
        <location evidence="1">Nucleolus</location>
    </subcellularLocation>
</comment>
<dbReference type="GO" id="GO:0030686">
    <property type="term" value="C:90S preribosome"/>
    <property type="evidence" value="ECO:0007669"/>
    <property type="project" value="TreeGrafter"/>
</dbReference>
<gene>
    <name evidence="13" type="ORF">TrRE_jg9311</name>
</gene>
<keyword evidence="8" id="KW-0539">Nucleus</keyword>
<keyword evidence="2" id="KW-0690">Ribosome biogenesis</keyword>
<dbReference type="OrthoDB" id="10260897at2759"/>
<evidence type="ECO:0000256" key="9">
    <source>
        <dbReference type="ARBA" id="ARBA00049117"/>
    </source>
</evidence>
<evidence type="ECO:0000256" key="1">
    <source>
        <dbReference type="ARBA" id="ARBA00004604"/>
    </source>
</evidence>
<dbReference type="PROSITE" id="PS51714">
    <property type="entry name" value="G_BMS1"/>
    <property type="match status" value="1"/>
</dbReference>
<dbReference type="InterPro" id="IPR012948">
    <property type="entry name" value="AARP2CN"/>
</dbReference>
<dbReference type="InterPro" id="IPR030387">
    <property type="entry name" value="G_Bms1/Tsr1_dom"/>
</dbReference>
<evidence type="ECO:0000313" key="13">
    <source>
        <dbReference type="EMBL" id="GMI02914.1"/>
    </source>
</evidence>
<dbReference type="InterPro" id="IPR037875">
    <property type="entry name" value="Bms1_N"/>
</dbReference>
<evidence type="ECO:0000256" key="4">
    <source>
        <dbReference type="ARBA" id="ARBA00022741"/>
    </source>
</evidence>
<dbReference type="CDD" id="cd01882">
    <property type="entry name" value="BMS1"/>
    <property type="match status" value="1"/>
</dbReference>
<dbReference type="GO" id="GO:0005524">
    <property type="term" value="F:ATP binding"/>
    <property type="evidence" value="ECO:0007669"/>
    <property type="project" value="UniProtKB-KW"/>
</dbReference>
<dbReference type="GO" id="GO:0005654">
    <property type="term" value="C:nucleoplasm"/>
    <property type="evidence" value="ECO:0007669"/>
    <property type="project" value="UniProtKB-ARBA"/>
</dbReference>
<evidence type="ECO:0000256" key="2">
    <source>
        <dbReference type="ARBA" id="ARBA00022517"/>
    </source>
</evidence>
<proteinExistence type="inferred from homology"/>
<dbReference type="GO" id="GO:0034511">
    <property type="term" value="F:U3 snoRNA binding"/>
    <property type="evidence" value="ECO:0007669"/>
    <property type="project" value="TreeGrafter"/>
</dbReference>
<dbReference type="InterPro" id="IPR039761">
    <property type="entry name" value="Bms1/Tsr1"/>
</dbReference>
<keyword evidence="5" id="KW-0378">Hydrolase</keyword>
<dbReference type="GO" id="GO:0000479">
    <property type="term" value="P:endonucleolytic cleavage of tricistronic rRNA transcript (SSU-rRNA, 5.8S rRNA, LSU-rRNA)"/>
    <property type="evidence" value="ECO:0007669"/>
    <property type="project" value="TreeGrafter"/>
</dbReference>
<keyword evidence="6" id="KW-0067">ATP-binding</keyword>
<dbReference type="InterPro" id="IPR007034">
    <property type="entry name" value="BMS1_TSR1_C"/>
</dbReference>
<feature type="compositionally biased region" description="Basic and acidic residues" evidence="11">
    <location>
        <begin position="1164"/>
        <end position="1178"/>
    </location>
</feature>